<name>A0A6G0ZRB0_APHCR</name>
<evidence type="ECO:0000313" key="2">
    <source>
        <dbReference type="EMBL" id="KAF0774172.1"/>
    </source>
</evidence>
<proteinExistence type="predicted"/>
<sequence>LISTFDQTYNNPYNIIIYCTHYYEHILLEEKMEKFLTVSFVLFAVFIIPEISSENTKCLEFKEQCFEDKECCSSNCVFTGNPRNSYCMEAKNSTLSDPKVEEGLCSYNKSFYSGQNNAIYERFGISASHTILPVYTKVLLKYNNMTLDVIINGVKKKSNESILELSREAAIMLDITNEGTFPCSISVYEPEPSYLSLKKIITVTASFFLVVLLVINFF</sequence>
<keyword evidence="1" id="KW-0472">Membrane</keyword>
<protein>
    <submittedName>
        <fullName evidence="2">Uncharacterized protein</fullName>
    </submittedName>
</protein>
<comment type="caution">
    <text evidence="2">The sequence shown here is derived from an EMBL/GenBank/DDBJ whole genome shotgun (WGS) entry which is preliminary data.</text>
</comment>
<keyword evidence="3" id="KW-1185">Reference proteome</keyword>
<reference evidence="2 3" key="1">
    <citation type="submission" date="2019-08" db="EMBL/GenBank/DDBJ databases">
        <title>Whole genome of Aphis craccivora.</title>
        <authorList>
            <person name="Voronova N.V."/>
            <person name="Shulinski R.S."/>
            <person name="Bandarenka Y.V."/>
            <person name="Zhorov D.G."/>
            <person name="Warner D."/>
        </authorList>
    </citation>
    <scope>NUCLEOTIDE SEQUENCE [LARGE SCALE GENOMIC DNA]</scope>
    <source>
        <strain evidence="2">180601</strain>
        <tissue evidence="2">Whole Body</tissue>
    </source>
</reference>
<dbReference type="EMBL" id="VUJU01000004">
    <property type="protein sequence ID" value="KAF0774172.1"/>
    <property type="molecule type" value="Genomic_DNA"/>
</dbReference>
<dbReference type="Proteomes" id="UP000478052">
    <property type="component" value="Unassembled WGS sequence"/>
</dbReference>
<dbReference type="OrthoDB" id="6621030at2759"/>
<evidence type="ECO:0000256" key="1">
    <source>
        <dbReference type="SAM" id="Phobius"/>
    </source>
</evidence>
<gene>
    <name evidence="2" type="ORF">FWK35_00001384</name>
</gene>
<dbReference type="Gene3D" id="2.40.40.10">
    <property type="entry name" value="RlpA-like domain"/>
    <property type="match status" value="1"/>
</dbReference>
<keyword evidence="1" id="KW-0812">Transmembrane</keyword>
<feature type="non-terminal residue" evidence="2">
    <location>
        <position position="1"/>
    </location>
</feature>
<evidence type="ECO:0000313" key="3">
    <source>
        <dbReference type="Proteomes" id="UP000478052"/>
    </source>
</evidence>
<feature type="transmembrane region" description="Helical" evidence="1">
    <location>
        <begin position="200"/>
        <end position="217"/>
    </location>
</feature>
<dbReference type="AlphaFoldDB" id="A0A6G0ZRB0"/>
<keyword evidence="1" id="KW-1133">Transmembrane helix</keyword>
<dbReference type="InterPro" id="IPR036908">
    <property type="entry name" value="RlpA-like_sf"/>
</dbReference>
<accession>A0A6G0ZRB0</accession>
<organism evidence="2 3">
    <name type="scientific">Aphis craccivora</name>
    <name type="common">Cowpea aphid</name>
    <dbReference type="NCBI Taxonomy" id="307492"/>
    <lineage>
        <taxon>Eukaryota</taxon>
        <taxon>Metazoa</taxon>
        <taxon>Ecdysozoa</taxon>
        <taxon>Arthropoda</taxon>
        <taxon>Hexapoda</taxon>
        <taxon>Insecta</taxon>
        <taxon>Pterygota</taxon>
        <taxon>Neoptera</taxon>
        <taxon>Paraneoptera</taxon>
        <taxon>Hemiptera</taxon>
        <taxon>Sternorrhyncha</taxon>
        <taxon>Aphidomorpha</taxon>
        <taxon>Aphidoidea</taxon>
        <taxon>Aphididae</taxon>
        <taxon>Aphidini</taxon>
        <taxon>Aphis</taxon>
        <taxon>Aphis</taxon>
    </lineage>
</organism>